<evidence type="ECO:0000313" key="1">
    <source>
        <dbReference type="EMBL" id="OWP01522.1"/>
    </source>
</evidence>
<dbReference type="InParanoid" id="A0A218Z182"/>
<evidence type="ECO:0000313" key="2">
    <source>
        <dbReference type="Proteomes" id="UP000242519"/>
    </source>
</evidence>
<comment type="caution">
    <text evidence="1">The sequence shown here is derived from an EMBL/GenBank/DDBJ whole genome shotgun (WGS) entry which is preliminary data.</text>
</comment>
<proteinExistence type="predicted"/>
<keyword evidence="2" id="KW-1185">Reference proteome</keyword>
<organism evidence="1 2">
    <name type="scientific">Diplocarpon coronariae</name>
    <dbReference type="NCBI Taxonomy" id="2795749"/>
    <lineage>
        <taxon>Eukaryota</taxon>
        <taxon>Fungi</taxon>
        <taxon>Dikarya</taxon>
        <taxon>Ascomycota</taxon>
        <taxon>Pezizomycotina</taxon>
        <taxon>Leotiomycetes</taxon>
        <taxon>Helotiales</taxon>
        <taxon>Drepanopezizaceae</taxon>
        <taxon>Diplocarpon</taxon>
    </lineage>
</organism>
<gene>
    <name evidence="1" type="ORF">B2J93_7034</name>
</gene>
<name>A0A218Z182_9HELO</name>
<sequence length="99" mass="10785">MSAKGAHVPRRGSGACLLVRVYVMDKMPMFAARGKITAPDFKREPGAPDDRWIVSGWEVDSFVPRSVPESPPTQHQVGAGAELIGGSGMGWMRRHVRVV</sequence>
<reference evidence="1 2" key="1">
    <citation type="submission" date="2017-04" db="EMBL/GenBank/DDBJ databases">
        <title>Draft genome sequence of Marssonina coronaria NL1: causal agent of apple blotch.</title>
        <authorList>
            <person name="Cheng Q."/>
        </authorList>
    </citation>
    <scope>NUCLEOTIDE SEQUENCE [LARGE SCALE GENOMIC DNA]</scope>
    <source>
        <strain evidence="1 2">NL1</strain>
    </source>
</reference>
<dbReference type="EMBL" id="MZNU01000274">
    <property type="protein sequence ID" value="OWP01522.1"/>
    <property type="molecule type" value="Genomic_DNA"/>
</dbReference>
<dbReference type="AlphaFoldDB" id="A0A218Z182"/>
<protein>
    <submittedName>
        <fullName evidence="1">Geranylgeranyl pyrophosphate synthetase</fullName>
    </submittedName>
</protein>
<dbReference type="Proteomes" id="UP000242519">
    <property type="component" value="Unassembled WGS sequence"/>
</dbReference>
<accession>A0A218Z182</accession>